<evidence type="ECO:0008006" key="7">
    <source>
        <dbReference type="Google" id="ProtNLM"/>
    </source>
</evidence>
<gene>
    <name evidence="4" type="ORF">L6637_40540</name>
    <name evidence="3" type="ORF">L6654_40260</name>
</gene>
<dbReference type="EMBL" id="JAKLTY010000050">
    <property type="protein sequence ID" value="MCG2632825.1"/>
    <property type="molecule type" value="Genomic_DNA"/>
</dbReference>
<feature type="compositionally biased region" description="Basic and acidic residues" evidence="1">
    <location>
        <begin position="95"/>
        <end position="104"/>
    </location>
</feature>
<keyword evidence="2" id="KW-0732">Signal</keyword>
<dbReference type="Proteomes" id="UP001139012">
    <property type="component" value="Unassembled WGS sequence"/>
</dbReference>
<name>A0A9X1RJG5_9BRAD</name>
<comment type="caution">
    <text evidence="3">The sequence shown here is derived from an EMBL/GenBank/DDBJ whole genome shotgun (WGS) entry which is preliminary data.</text>
</comment>
<evidence type="ECO:0000313" key="3">
    <source>
        <dbReference type="EMBL" id="MCG2632825.1"/>
    </source>
</evidence>
<reference evidence="3" key="1">
    <citation type="submission" date="2022-01" db="EMBL/GenBank/DDBJ databases">
        <title>Genome sequnece data of strain Bradyrhizobium sp. nov.</title>
        <authorList>
            <person name="Zhang J."/>
        </authorList>
    </citation>
    <scope>NUCLEOTIDE SEQUENCE</scope>
    <source>
        <strain evidence="4">WYCCWR 12774</strain>
        <strain evidence="3">WYCCWR 13023</strain>
    </source>
</reference>
<accession>A0A9X1RJG5</accession>
<dbReference type="Proteomes" id="UP001139054">
    <property type="component" value="Unassembled WGS sequence"/>
</dbReference>
<organism evidence="3 6">
    <name type="scientific">Bradyrhizobium zhengyangense</name>
    <dbReference type="NCBI Taxonomy" id="2911009"/>
    <lineage>
        <taxon>Bacteria</taxon>
        <taxon>Pseudomonadati</taxon>
        <taxon>Pseudomonadota</taxon>
        <taxon>Alphaproteobacteria</taxon>
        <taxon>Hyphomicrobiales</taxon>
        <taxon>Nitrobacteraceae</taxon>
        <taxon>Bradyrhizobium</taxon>
    </lineage>
</organism>
<evidence type="ECO:0000313" key="6">
    <source>
        <dbReference type="Proteomes" id="UP001139054"/>
    </source>
</evidence>
<feature type="region of interest" description="Disordered" evidence="1">
    <location>
        <begin position="28"/>
        <end position="104"/>
    </location>
</feature>
<protein>
    <recommendedName>
        <fullName evidence="7">Lipoprotein</fullName>
    </recommendedName>
</protein>
<feature type="signal peptide" evidence="2">
    <location>
        <begin position="1"/>
        <end position="22"/>
    </location>
</feature>
<feature type="compositionally biased region" description="Low complexity" evidence="1">
    <location>
        <begin position="28"/>
        <end position="40"/>
    </location>
</feature>
<dbReference type="EMBL" id="JAKLUA010000037">
    <property type="protein sequence ID" value="MCG2673183.1"/>
    <property type="molecule type" value="Genomic_DNA"/>
</dbReference>
<evidence type="ECO:0000313" key="5">
    <source>
        <dbReference type="Proteomes" id="UP001139012"/>
    </source>
</evidence>
<feature type="chain" id="PRO_5040979182" description="Lipoprotein" evidence="2">
    <location>
        <begin position="23"/>
        <end position="104"/>
    </location>
</feature>
<evidence type="ECO:0000313" key="4">
    <source>
        <dbReference type="EMBL" id="MCG2673183.1"/>
    </source>
</evidence>
<proteinExistence type="predicted"/>
<dbReference type="RefSeq" id="WP_237867190.1">
    <property type="nucleotide sequence ID" value="NZ_JAKLTY010000050.1"/>
</dbReference>
<keyword evidence="5" id="KW-1185">Reference proteome</keyword>
<dbReference type="AlphaFoldDB" id="A0A9X1RJG5"/>
<sequence length="104" mass="11012">MRGTFIAAIAVASLSCAATWNASSAASSVAAAGHSVQAGAEQTVTTHANTKKKTRRTTVERQPINWLNPQPEPPRPAGNKPIQGGNWLNPQPEPPRPDTAKKLH</sequence>
<evidence type="ECO:0000256" key="1">
    <source>
        <dbReference type="SAM" id="MobiDB-lite"/>
    </source>
</evidence>
<evidence type="ECO:0000256" key="2">
    <source>
        <dbReference type="SAM" id="SignalP"/>
    </source>
</evidence>
<dbReference type="PROSITE" id="PS51257">
    <property type="entry name" value="PROKAR_LIPOPROTEIN"/>
    <property type="match status" value="1"/>
</dbReference>